<keyword evidence="5" id="KW-0949">S-adenosyl-L-methionine</keyword>
<evidence type="ECO:0000313" key="13">
    <source>
        <dbReference type="EMBL" id="ORZ32738.1"/>
    </source>
</evidence>
<evidence type="ECO:0000256" key="7">
    <source>
        <dbReference type="ARBA" id="ARBA00023242"/>
    </source>
</evidence>
<dbReference type="SUPFAM" id="SSF82199">
    <property type="entry name" value="SET domain"/>
    <property type="match status" value="1"/>
</dbReference>
<comment type="catalytic activity">
    <reaction evidence="8">
        <text>L-lysyl(4)-[histone H3] + 3 S-adenosyl-L-methionine = N(6),N(6),N(6)-trimethyl-L-lysyl(4)-[histone H3] + 3 S-adenosyl-L-homocysteine + 3 H(+)</text>
        <dbReference type="Rhea" id="RHEA:60260"/>
        <dbReference type="Rhea" id="RHEA-COMP:15537"/>
        <dbReference type="Rhea" id="RHEA-COMP:15547"/>
        <dbReference type="ChEBI" id="CHEBI:15378"/>
        <dbReference type="ChEBI" id="CHEBI:29969"/>
        <dbReference type="ChEBI" id="CHEBI:57856"/>
        <dbReference type="ChEBI" id="CHEBI:59789"/>
        <dbReference type="ChEBI" id="CHEBI:61961"/>
        <dbReference type="EC" id="2.1.1.354"/>
    </reaction>
</comment>
<reference evidence="13 14" key="1">
    <citation type="submission" date="2016-07" db="EMBL/GenBank/DDBJ databases">
        <title>Pervasive Adenine N6-methylation of Active Genes in Fungi.</title>
        <authorList>
            <consortium name="DOE Joint Genome Institute"/>
            <person name="Mondo S.J."/>
            <person name="Dannebaum R.O."/>
            <person name="Kuo R.C."/>
            <person name="Labutti K."/>
            <person name="Haridas S."/>
            <person name="Kuo A."/>
            <person name="Salamov A."/>
            <person name="Ahrendt S.R."/>
            <person name="Lipzen A."/>
            <person name="Sullivan W."/>
            <person name="Andreopoulos W.B."/>
            <person name="Clum A."/>
            <person name="Lindquist E."/>
            <person name="Daum C."/>
            <person name="Ramamoorthy G.K."/>
            <person name="Gryganskyi A."/>
            <person name="Culley D."/>
            <person name="Magnuson J.K."/>
            <person name="James T.Y."/>
            <person name="O'Malley M.A."/>
            <person name="Stajich J.E."/>
            <person name="Spatafora J.W."/>
            <person name="Visel A."/>
            <person name="Grigoriev I.V."/>
        </authorList>
    </citation>
    <scope>NUCLEOTIDE SEQUENCE [LARGE SCALE GENOMIC DNA]</scope>
    <source>
        <strain evidence="13 14">PL171</strain>
    </source>
</reference>
<keyword evidence="4 13" id="KW-0808">Transferase</keyword>
<dbReference type="Gene3D" id="2.170.270.10">
    <property type="entry name" value="SET domain"/>
    <property type="match status" value="1"/>
</dbReference>
<comment type="catalytic activity">
    <reaction evidence="9">
        <text>N(6)-methyl-L-lysyl(4)-[histone H3] + S-adenosyl-L-methionine = N(6),N(6)-dimethyl-L-lysyl(4)-[histone H3] + S-adenosyl-L-homocysteine + H(+)</text>
        <dbReference type="Rhea" id="RHEA:60268"/>
        <dbReference type="Rhea" id="RHEA-COMP:15540"/>
        <dbReference type="Rhea" id="RHEA-COMP:15543"/>
        <dbReference type="ChEBI" id="CHEBI:15378"/>
        <dbReference type="ChEBI" id="CHEBI:57856"/>
        <dbReference type="ChEBI" id="CHEBI:59789"/>
        <dbReference type="ChEBI" id="CHEBI:61929"/>
        <dbReference type="ChEBI" id="CHEBI:61976"/>
    </reaction>
</comment>
<comment type="catalytic activity">
    <reaction evidence="10">
        <text>N(6),N(6)-dimethyl-L-lysyl(4)-[histone H3] + S-adenosyl-L-methionine = N(6),N(6),N(6)-trimethyl-L-lysyl(4)-[histone H3] + S-adenosyl-L-homocysteine + H(+)</text>
        <dbReference type="Rhea" id="RHEA:60272"/>
        <dbReference type="Rhea" id="RHEA-COMP:15537"/>
        <dbReference type="Rhea" id="RHEA-COMP:15540"/>
        <dbReference type="ChEBI" id="CHEBI:15378"/>
        <dbReference type="ChEBI" id="CHEBI:57856"/>
        <dbReference type="ChEBI" id="CHEBI:59789"/>
        <dbReference type="ChEBI" id="CHEBI:61961"/>
        <dbReference type="ChEBI" id="CHEBI:61976"/>
    </reaction>
</comment>
<keyword evidence="6" id="KW-0156">Chromatin regulator</keyword>
<comment type="caution">
    <text evidence="13">The sequence shown here is derived from an EMBL/GenBank/DDBJ whole genome shotgun (WGS) entry which is preliminary data.</text>
</comment>
<dbReference type="GO" id="GO:0048188">
    <property type="term" value="C:Set1C/COMPASS complex"/>
    <property type="evidence" value="ECO:0007669"/>
    <property type="project" value="TreeGrafter"/>
</dbReference>
<gene>
    <name evidence="13" type="ORF">BCR44DRAFT_1439498</name>
</gene>
<evidence type="ECO:0000256" key="1">
    <source>
        <dbReference type="ARBA" id="ARBA00004123"/>
    </source>
</evidence>
<dbReference type="OrthoDB" id="308383at2759"/>
<evidence type="ECO:0000256" key="4">
    <source>
        <dbReference type="ARBA" id="ARBA00022679"/>
    </source>
</evidence>
<protein>
    <recommendedName>
        <fullName evidence="2">[histone H3]-lysine(4) N-trimethyltransferase</fullName>
        <ecNumber evidence="2">2.1.1.354</ecNumber>
    </recommendedName>
</protein>
<keyword evidence="3 13" id="KW-0489">Methyltransferase</keyword>
<dbReference type="SMART" id="SM00508">
    <property type="entry name" value="PostSET"/>
    <property type="match status" value="1"/>
</dbReference>
<accession>A0A1Y2HDT0</accession>
<evidence type="ECO:0000256" key="10">
    <source>
        <dbReference type="ARBA" id="ARBA00049129"/>
    </source>
</evidence>
<evidence type="ECO:0000259" key="12">
    <source>
        <dbReference type="PROSITE" id="PS50868"/>
    </source>
</evidence>
<evidence type="ECO:0000256" key="8">
    <source>
        <dbReference type="ARBA" id="ARBA00047571"/>
    </source>
</evidence>
<dbReference type="SMART" id="SM00317">
    <property type="entry name" value="SET"/>
    <property type="match status" value="1"/>
</dbReference>
<dbReference type="InterPro" id="IPR003616">
    <property type="entry name" value="Post-SET_dom"/>
</dbReference>
<dbReference type="GO" id="GO:0140999">
    <property type="term" value="F:histone H3K4 trimethyltransferase activity"/>
    <property type="evidence" value="ECO:0007669"/>
    <property type="project" value="UniProtKB-EC"/>
</dbReference>
<keyword evidence="7" id="KW-0539">Nucleus</keyword>
<dbReference type="PANTHER" id="PTHR45814">
    <property type="entry name" value="HISTONE-LYSINE N-METHYLTRANSFERASE SETD1"/>
    <property type="match status" value="1"/>
</dbReference>
<dbReference type="EC" id="2.1.1.354" evidence="2"/>
<dbReference type="InterPro" id="IPR001214">
    <property type="entry name" value="SET_dom"/>
</dbReference>
<dbReference type="Proteomes" id="UP000193411">
    <property type="component" value="Unassembled WGS sequence"/>
</dbReference>
<dbReference type="PROSITE" id="PS50280">
    <property type="entry name" value="SET"/>
    <property type="match status" value="1"/>
</dbReference>
<dbReference type="STRING" id="765915.A0A1Y2HDT0"/>
<evidence type="ECO:0000259" key="11">
    <source>
        <dbReference type="PROSITE" id="PS50280"/>
    </source>
</evidence>
<dbReference type="AlphaFoldDB" id="A0A1Y2HDT0"/>
<dbReference type="EMBL" id="MCFL01000042">
    <property type="protein sequence ID" value="ORZ32738.1"/>
    <property type="molecule type" value="Genomic_DNA"/>
</dbReference>
<evidence type="ECO:0000313" key="14">
    <source>
        <dbReference type="Proteomes" id="UP000193411"/>
    </source>
</evidence>
<organism evidence="13 14">
    <name type="scientific">Catenaria anguillulae PL171</name>
    <dbReference type="NCBI Taxonomy" id="765915"/>
    <lineage>
        <taxon>Eukaryota</taxon>
        <taxon>Fungi</taxon>
        <taxon>Fungi incertae sedis</taxon>
        <taxon>Blastocladiomycota</taxon>
        <taxon>Blastocladiomycetes</taxon>
        <taxon>Blastocladiales</taxon>
        <taxon>Catenariaceae</taxon>
        <taxon>Catenaria</taxon>
    </lineage>
</organism>
<name>A0A1Y2HDT0_9FUNG</name>
<feature type="domain" description="Post-SET" evidence="12">
    <location>
        <begin position="111"/>
        <end position="127"/>
    </location>
</feature>
<feature type="domain" description="SET" evidence="11">
    <location>
        <begin position="1"/>
        <end position="105"/>
    </location>
</feature>
<evidence type="ECO:0000256" key="6">
    <source>
        <dbReference type="ARBA" id="ARBA00022853"/>
    </source>
</evidence>
<proteinExistence type="predicted"/>
<keyword evidence="14" id="KW-1185">Reference proteome</keyword>
<dbReference type="InterPro" id="IPR046341">
    <property type="entry name" value="SET_dom_sf"/>
</dbReference>
<evidence type="ECO:0000256" key="2">
    <source>
        <dbReference type="ARBA" id="ARBA00012182"/>
    </source>
</evidence>
<dbReference type="Pfam" id="PF00856">
    <property type="entry name" value="SET"/>
    <property type="match status" value="1"/>
</dbReference>
<evidence type="ECO:0000256" key="5">
    <source>
        <dbReference type="ARBA" id="ARBA00022691"/>
    </source>
</evidence>
<dbReference type="PROSITE" id="PS50868">
    <property type="entry name" value="POST_SET"/>
    <property type="match status" value="1"/>
</dbReference>
<evidence type="ECO:0000256" key="3">
    <source>
        <dbReference type="ARBA" id="ARBA00022603"/>
    </source>
</evidence>
<comment type="subcellular location">
    <subcellularLocation>
        <location evidence="1">Nucleus</location>
    </subcellularLocation>
</comment>
<evidence type="ECO:0000256" key="9">
    <source>
        <dbReference type="ARBA" id="ARBA00047583"/>
    </source>
</evidence>
<sequence length="127" mass="14543">MYALEPIEPGEFIIEYVGEIVRQPIADVRERRYNAEGLDGASYLFRLDDERVVDATKCGNYARFINHSCDPNSLAKNIIADGEKKIVIYAGKRIEIGQEITYDYKFDYEDDKIVCLCGSKNCRGYLN</sequence>
<dbReference type="InterPro" id="IPR044570">
    <property type="entry name" value="Set1-like"/>
</dbReference>
<dbReference type="PANTHER" id="PTHR45814:SF2">
    <property type="entry name" value="HISTONE-LYSINE N-METHYLTRANSFERASE SETD1"/>
    <property type="match status" value="1"/>
</dbReference>
<dbReference type="GO" id="GO:0032259">
    <property type="term" value="P:methylation"/>
    <property type="evidence" value="ECO:0007669"/>
    <property type="project" value="UniProtKB-KW"/>
</dbReference>